<proteinExistence type="predicted"/>
<evidence type="ECO:0000313" key="1">
    <source>
        <dbReference type="EMBL" id="CAC5398385.1"/>
    </source>
</evidence>
<dbReference type="Proteomes" id="UP000507470">
    <property type="component" value="Unassembled WGS sequence"/>
</dbReference>
<dbReference type="AlphaFoldDB" id="A0A6J8CR56"/>
<sequence>MDGDPIAEAIIKNLVYIKQNITSFETIVDVLISKEIIGLHERSNFVSHGISHSERIQEVINEVLKKGATYDFITALIDFGNEHVAEQILSLDEEGIKITHKLYLLTNFRLKQKNRSKYL</sequence>
<dbReference type="SUPFAM" id="SSF47986">
    <property type="entry name" value="DEATH domain"/>
    <property type="match status" value="1"/>
</dbReference>
<protein>
    <recommendedName>
        <fullName evidence="3">CARD domain-containing protein</fullName>
    </recommendedName>
</protein>
<dbReference type="EMBL" id="CACVKT020005897">
    <property type="protein sequence ID" value="CAC5398385.1"/>
    <property type="molecule type" value="Genomic_DNA"/>
</dbReference>
<dbReference type="CDD" id="cd01671">
    <property type="entry name" value="CARD"/>
    <property type="match status" value="1"/>
</dbReference>
<evidence type="ECO:0008006" key="3">
    <source>
        <dbReference type="Google" id="ProtNLM"/>
    </source>
</evidence>
<accession>A0A6J8CR56</accession>
<dbReference type="OrthoDB" id="6074475at2759"/>
<organism evidence="1 2">
    <name type="scientific">Mytilus coruscus</name>
    <name type="common">Sea mussel</name>
    <dbReference type="NCBI Taxonomy" id="42192"/>
    <lineage>
        <taxon>Eukaryota</taxon>
        <taxon>Metazoa</taxon>
        <taxon>Spiralia</taxon>
        <taxon>Lophotrochozoa</taxon>
        <taxon>Mollusca</taxon>
        <taxon>Bivalvia</taxon>
        <taxon>Autobranchia</taxon>
        <taxon>Pteriomorphia</taxon>
        <taxon>Mytilida</taxon>
        <taxon>Mytiloidea</taxon>
        <taxon>Mytilidae</taxon>
        <taxon>Mytilinae</taxon>
        <taxon>Mytilus</taxon>
    </lineage>
</organism>
<dbReference type="InterPro" id="IPR011029">
    <property type="entry name" value="DEATH-like_dom_sf"/>
</dbReference>
<name>A0A6J8CR56_MYTCO</name>
<reference evidence="1 2" key="1">
    <citation type="submission" date="2020-06" db="EMBL/GenBank/DDBJ databases">
        <authorList>
            <person name="Li R."/>
            <person name="Bekaert M."/>
        </authorList>
    </citation>
    <scope>NUCLEOTIDE SEQUENCE [LARGE SCALE GENOMIC DNA]</scope>
    <source>
        <strain evidence="2">wild</strain>
    </source>
</reference>
<dbReference type="Gene3D" id="1.10.533.10">
    <property type="entry name" value="Death Domain, Fas"/>
    <property type="match status" value="1"/>
</dbReference>
<gene>
    <name evidence="1" type="ORF">MCOR_32760</name>
</gene>
<evidence type="ECO:0000313" key="2">
    <source>
        <dbReference type="Proteomes" id="UP000507470"/>
    </source>
</evidence>
<keyword evidence="2" id="KW-1185">Reference proteome</keyword>